<comment type="caution">
    <text evidence="1">The sequence shown here is derived from an EMBL/GenBank/DDBJ whole genome shotgun (WGS) entry which is preliminary data.</text>
</comment>
<sequence>MTRTEKSVSIWRKFMNFGQISGHLPGFAHFQKPGFDQQKPSIYAGLRAFCPLSHF</sequence>
<gene>
    <name evidence="1" type="ORF">CLOSTHATH_05712</name>
</gene>
<dbReference type="HOGENOM" id="CLU_3026130_0_0_9"/>
<evidence type="ECO:0000313" key="1">
    <source>
        <dbReference type="EMBL" id="EFC96098.1"/>
    </source>
</evidence>
<proteinExistence type="predicted"/>
<dbReference type="EMBL" id="ACIO01000617">
    <property type="protein sequence ID" value="EFC96098.1"/>
    <property type="molecule type" value="Genomic_DNA"/>
</dbReference>
<organism evidence="1 2">
    <name type="scientific">Hungatella hathewayi DSM 13479</name>
    <dbReference type="NCBI Taxonomy" id="566550"/>
    <lineage>
        <taxon>Bacteria</taxon>
        <taxon>Bacillati</taxon>
        <taxon>Bacillota</taxon>
        <taxon>Clostridia</taxon>
        <taxon>Lachnospirales</taxon>
        <taxon>Lachnospiraceae</taxon>
        <taxon>Hungatella</taxon>
    </lineage>
</organism>
<reference evidence="1 2" key="1">
    <citation type="submission" date="2010-01" db="EMBL/GenBank/DDBJ databases">
        <authorList>
            <person name="Weinstock G."/>
            <person name="Sodergren E."/>
            <person name="Clifton S."/>
            <person name="Fulton L."/>
            <person name="Fulton B."/>
            <person name="Courtney L."/>
            <person name="Fronick C."/>
            <person name="Harrison M."/>
            <person name="Strong C."/>
            <person name="Farmer C."/>
            <person name="Delahaunty K."/>
            <person name="Markovic C."/>
            <person name="Hall O."/>
            <person name="Minx P."/>
            <person name="Tomlinson C."/>
            <person name="Mitreva M."/>
            <person name="Nelson J."/>
            <person name="Hou S."/>
            <person name="Wollam A."/>
            <person name="Pepin K.H."/>
            <person name="Johnson M."/>
            <person name="Bhonagiri V."/>
            <person name="Nash W.E."/>
            <person name="Warren W."/>
            <person name="Chinwalla A."/>
            <person name="Mardis E.R."/>
            <person name="Wilson R.K."/>
        </authorList>
    </citation>
    <scope>NUCLEOTIDE SEQUENCE [LARGE SCALE GENOMIC DNA]</scope>
    <source>
        <strain evidence="1 2">DSM 13479</strain>
    </source>
</reference>
<name>D3AQ06_9FIRM</name>
<evidence type="ECO:0000313" key="2">
    <source>
        <dbReference type="Proteomes" id="UP000004968"/>
    </source>
</evidence>
<protein>
    <submittedName>
        <fullName evidence="1">Uncharacterized protein</fullName>
    </submittedName>
</protein>
<dbReference type="AlphaFoldDB" id="D3AQ06"/>
<accession>D3AQ06</accession>
<dbReference type="Proteomes" id="UP000004968">
    <property type="component" value="Unassembled WGS sequence"/>
</dbReference>